<organism evidence="1 2">
    <name type="scientific">Mycolicibacterium smegmatis (strain MKD8)</name>
    <name type="common">Mycobacterium smegmatis</name>
    <dbReference type="NCBI Taxonomy" id="1214915"/>
    <lineage>
        <taxon>Bacteria</taxon>
        <taxon>Bacillati</taxon>
        <taxon>Actinomycetota</taxon>
        <taxon>Actinomycetes</taxon>
        <taxon>Mycobacteriales</taxon>
        <taxon>Mycobacteriaceae</taxon>
        <taxon>Mycolicibacterium</taxon>
    </lineage>
</organism>
<reference evidence="2" key="2">
    <citation type="submission" date="2018-03" db="EMBL/GenBank/DDBJ databases">
        <authorList>
            <person name="Derbyshire K."/>
            <person name="Gray T.A."/>
            <person name="Champion M."/>
        </authorList>
    </citation>
    <scope>NUCLEOTIDE SEQUENCE [LARGE SCALE GENOMIC DNA]</scope>
    <source>
        <strain evidence="2">MKD8</strain>
    </source>
</reference>
<sequence>MFAQHPECPACGGRQTTKLVYGMPVDTDSWDPWLYPAGCCVMPQQWRCEVCDHEW</sequence>
<evidence type="ECO:0000313" key="2">
    <source>
        <dbReference type="Proteomes" id="UP000011200"/>
    </source>
</evidence>
<dbReference type="RefSeq" id="WP_011727582.1">
    <property type="nucleotide sequence ID" value="NZ_CP027541.1"/>
</dbReference>
<dbReference type="AlphaFoldDB" id="A0A2U9PKN7"/>
<evidence type="ECO:0000313" key="1">
    <source>
        <dbReference type="EMBL" id="AWT52301.1"/>
    </source>
</evidence>
<proteinExistence type="predicted"/>
<reference evidence="1 2" key="1">
    <citation type="journal article" date="2013" name="Genome Announc.">
        <title>Draft genome sequence of MKD8, a conjugal recipient Mycobacterium smegmatis strain.</title>
        <authorList>
            <person name="Gray T.A."/>
            <person name="Palumbo M.J."/>
            <person name="Derbyshire K.M."/>
        </authorList>
    </citation>
    <scope>NUCLEOTIDE SEQUENCE [LARGE SCALE GENOMIC DNA]</scope>
    <source>
        <strain evidence="1 2">MKD8</strain>
    </source>
</reference>
<name>A0A2U9PKN7_MYCSE</name>
<accession>A0A2U9PKN7</accession>
<dbReference type="Proteomes" id="UP000011200">
    <property type="component" value="Chromosome"/>
</dbReference>
<protein>
    <submittedName>
        <fullName evidence="1">Alkylphosphonate uptake protein</fullName>
    </submittedName>
</protein>
<gene>
    <name evidence="1" type="ORF">D806_013130</name>
</gene>
<dbReference type="EMBL" id="CP027541">
    <property type="protein sequence ID" value="AWT52301.1"/>
    <property type="molecule type" value="Genomic_DNA"/>
</dbReference>
<dbReference type="GeneID" id="93456147"/>